<keyword evidence="3" id="KW-1185">Reference proteome</keyword>
<dbReference type="AlphaFoldDB" id="A0A0W0RIK3"/>
<dbReference type="RefSeq" id="WP_058460077.1">
    <property type="nucleotide sequence ID" value="NZ_CAAAIY010000005.1"/>
</dbReference>
<protein>
    <submittedName>
        <fullName evidence="2">Substrate of the Dot/Icm secretion system</fullName>
    </submittedName>
</protein>
<gene>
    <name evidence="2" type="primary">wipB</name>
    <name evidence="2" type="ORF">Lboz_2469</name>
</gene>
<dbReference type="Proteomes" id="UP000054695">
    <property type="component" value="Unassembled WGS sequence"/>
</dbReference>
<dbReference type="InterPro" id="IPR041234">
    <property type="entry name" value="RavJ-like_C"/>
</dbReference>
<feature type="domain" description="RavJ-like C-terminal" evidence="1">
    <location>
        <begin position="56"/>
        <end position="151"/>
    </location>
</feature>
<accession>A0A0W0RIK3</accession>
<organism evidence="2 3">
    <name type="scientific">Legionella bozemanae</name>
    <name type="common">Fluoribacter bozemanae</name>
    <dbReference type="NCBI Taxonomy" id="447"/>
    <lineage>
        <taxon>Bacteria</taxon>
        <taxon>Pseudomonadati</taxon>
        <taxon>Pseudomonadota</taxon>
        <taxon>Gammaproteobacteria</taxon>
        <taxon>Legionellales</taxon>
        <taxon>Legionellaceae</taxon>
        <taxon>Legionella</taxon>
    </lineage>
</organism>
<name>A0A0W0RIK3_LEGBO</name>
<evidence type="ECO:0000313" key="3">
    <source>
        <dbReference type="Proteomes" id="UP000054695"/>
    </source>
</evidence>
<dbReference type="OrthoDB" id="5634947at2"/>
<evidence type="ECO:0000259" key="1">
    <source>
        <dbReference type="Pfam" id="PF18493"/>
    </source>
</evidence>
<reference evidence="2 3" key="1">
    <citation type="submission" date="2015-11" db="EMBL/GenBank/DDBJ databases">
        <title>Genomic analysis of 38 Legionella species identifies large and diverse effector repertoires.</title>
        <authorList>
            <person name="Burstein D."/>
            <person name="Amaro F."/>
            <person name="Zusman T."/>
            <person name="Lifshitz Z."/>
            <person name="Cohen O."/>
            <person name="Gilbert J.A."/>
            <person name="Pupko T."/>
            <person name="Shuman H.A."/>
            <person name="Segal G."/>
        </authorList>
    </citation>
    <scope>NUCLEOTIDE SEQUENCE [LARGE SCALE GENOMIC DNA]</scope>
    <source>
        <strain evidence="2 3">WIGA</strain>
    </source>
</reference>
<dbReference type="PATRIC" id="fig|447.4.peg.2623"/>
<comment type="caution">
    <text evidence="2">The sequence shown here is derived from an EMBL/GenBank/DDBJ whole genome shotgun (WGS) entry which is preliminary data.</text>
</comment>
<proteinExistence type="predicted"/>
<evidence type="ECO:0000313" key="2">
    <source>
        <dbReference type="EMBL" id="KTC70892.1"/>
    </source>
</evidence>
<dbReference type="Pfam" id="PF18493">
    <property type="entry name" value="DUF5617"/>
    <property type="match status" value="1"/>
</dbReference>
<sequence>MSHNSSSITTMISEDLELIEERVKKPVTYDSHSSFSSGDVKLYSFFNRSKSVLDFPDAYTKIWNKIKGDSNHRRIKALLIDYTKENCLFGSFIGRMISGHWHRHHVSAVSKIIAHISVKNYYDSADDIVSDLKTLKPKKGGSLYQRIKFIEKKLEDQLKYDFKF</sequence>
<dbReference type="STRING" id="447.Lboz_2469"/>
<dbReference type="EMBL" id="LNXU01000032">
    <property type="protein sequence ID" value="KTC70892.1"/>
    <property type="molecule type" value="Genomic_DNA"/>
</dbReference>